<protein>
    <submittedName>
        <fullName evidence="3">Uncharacterized protein</fullName>
    </submittedName>
</protein>
<gene>
    <name evidence="3" type="ORF">NPIL_317771</name>
</gene>
<evidence type="ECO:0000256" key="2">
    <source>
        <dbReference type="ARBA" id="ARBA00023235"/>
    </source>
</evidence>
<evidence type="ECO:0000313" key="4">
    <source>
        <dbReference type="Proteomes" id="UP000887013"/>
    </source>
</evidence>
<keyword evidence="4" id="KW-1185">Reference proteome</keyword>
<proteinExistence type="inferred from homology"/>
<dbReference type="Proteomes" id="UP000887013">
    <property type="component" value="Unassembled WGS sequence"/>
</dbReference>
<evidence type="ECO:0000313" key="3">
    <source>
        <dbReference type="EMBL" id="GFU15159.1"/>
    </source>
</evidence>
<dbReference type="AlphaFoldDB" id="A0A8X6UHF2"/>
<reference evidence="3" key="1">
    <citation type="submission" date="2020-08" db="EMBL/GenBank/DDBJ databases">
        <title>Multicomponent nature underlies the extraordinary mechanical properties of spider dragline silk.</title>
        <authorList>
            <person name="Kono N."/>
            <person name="Nakamura H."/>
            <person name="Mori M."/>
            <person name="Yoshida Y."/>
            <person name="Ohtoshi R."/>
            <person name="Malay A.D."/>
            <person name="Moran D.A.P."/>
            <person name="Tomita M."/>
            <person name="Numata K."/>
            <person name="Arakawa K."/>
        </authorList>
    </citation>
    <scope>NUCLEOTIDE SEQUENCE</scope>
</reference>
<dbReference type="Gene3D" id="3.10.310.10">
    <property type="entry name" value="Diaminopimelate Epimerase, Chain A, domain 1"/>
    <property type="match status" value="1"/>
</dbReference>
<organism evidence="3 4">
    <name type="scientific">Nephila pilipes</name>
    <name type="common">Giant wood spider</name>
    <name type="synonym">Nephila maculata</name>
    <dbReference type="NCBI Taxonomy" id="299642"/>
    <lineage>
        <taxon>Eukaryota</taxon>
        <taxon>Metazoa</taxon>
        <taxon>Ecdysozoa</taxon>
        <taxon>Arthropoda</taxon>
        <taxon>Chelicerata</taxon>
        <taxon>Arachnida</taxon>
        <taxon>Araneae</taxon>
        <taxon>Araneomorphae</taxon>
        <taxon>Entelegynae</taxon>
        <taxon>Araneoidea</taxon>
        <taxon>Nephilidae</taxon>
        <taxon>Nephila</taxon>
    </lineage>
</organism>
<sequence>AAHSVLAPYWSNILQKKDFYARQCSRRGGELHIRCLRDRILLSGHAVIVIKGQLHL</sequence>
<name>A0A8X6UHF2_NEPPI</name>
<dbReference type="PANTHER" id="PTHR13774:SF17">
    <property type="entry name" value="PHENAZINE BIOSYNTHESIS-LIKE DOMAIN-CONTAINING PROTEIN"/>
    <property type="match status" value="1"/>
</dbReference>
<dbReference type="InterPro" id="IPR003719">
    <property type="entry name" value="Phenazine_PhzF-like"/>
</dbReference>
<comment type="caution">
    <text evidence="3">The sequence shown here is derived from an EMBL/GenBank/DDBJ whole genome shotgun (WGS) entry which is preliminary data.</text>
</comment>
<dbReference type="SUPFAM" id="SSF54506">
    <property type="entry name" value="Diaminopimelate epimerase-like"/>
    <property type="match status" value="1"/>
</dbReference>
<comment type="similarity">
    <text evidence="1">Belongs to the PhzF family.</text>
</comment>
<evidence type="ECO:0000256" key="1">
    <source>
        <dbReference type="ARBA" id="ARBA00008270"/>
    </source>
</evidence>
<dbReference type="OrthoDB" id="6432755at2759"/>
<accession>A0A8X6UHF2</accession>
<dbReference type="PANTHER" id="PTHR13774">
    <property type="entry name" value="PHENAZINE BIOSYNTHESIS PROTEIN"/>
    <property type="match status" value="1"/>
</dbReference>
<feature type="non-terminal residue" evidence="3">
    <location>
        <position position="1"/>
    </location>
</feature>
<dbReference type="EMBL" id="BMAW01126063">
    <property type="protein sequence ID" value="GFU15159.1"/>
    <property type="molecule type" value="Genomic_DNA"/>
</dbReference>
<dbReference type="GO" id="GO:0005737">
    <property type="term" value="C:cytoplasm"/>
    <property type="evidence" value="ECO:0007669"/>
    <property type="project" value="TreeGrafter"/>
</dbReference>
<keyword evidence="2" id="KW-0413">Isomerase</keyword>
<dbReference type="GO" id="GO:0016853">
    <property type="term" value="F:isomerase activity"/>
    <property type="evidence" value="ECO:0007669"/>
    <property type="project" value="UniProtKB-KW"/>
</dbReference>